<reference evidence="1" key="1">
    <citation type="journal article" date="2021" name="New Phytol.">
        <title>Evolutionary innovations through gain and loss of genes in the ectomycorrhizal Boletales.</title>
        <authorList>
            <person name="Wu G."/>
            <person name="Miyauchi S."/>
            <person name="Morin E."/>
            <person name="Kuo A."/>
            <person name="Drula E."/>
            <person name="Varga T."/>
            <person name="Kohler A."/>
            <person name="Feng B."/>
            <person name="Cao Y."/>
            <person name="Lipzen A."/>
            <person name="Daum C."/>
            <person name="Hundley H."/>
            <person name="Pangilinan J."/>
            <person name="Johnson J."/>
            <person name="Barry K."/>
            <person name="LaButti K."/>
            <person name="Ng V."/>
            <person name="Ahrendt S."/>
            <person name="Min B."/>
            <person name="Choi I.G."/>
            <person name="Park H."/>
            <person name="Plett J.M."/>
            <person name="Magnuson J."/>
            <person name="Spatafora J.W."/>
            <person name="Nagy L.G."/>
            <person name="Henrissat B."/>
            <person name="Grigoriev I.V."/>
            <person name="Yang Z.L."/>
            <person name="Xu J."/>
            <person name="Martin F.M."/>
        </authorList>
    </citation>
    <scope>NUCLEOTIDE SEQUENCE</scope>
    <source>
        <strain evidence="1">KUC20120723A-06</strain>
    </source>
</reference>
<name>A0ACB8AU85_9AGAM</name>
<keyword evidence="2" id="KW-1185">Reference proteome</keyword>
<gene>
    <name evidence="1" type="ORF">BV22DRAFT_1135913</name>
</gene>
<sequence>LPVVLEAGTRRPKKKQPHDTELIHPRLQDPALEQETSKRSRNITEHRRRLRPRKSRIPADIPQGSSHPPDVQSTVPVSPEPPTDTQTQTTSIAQPAVAGRPWSRSIRERWERIRSRKSHVPTDLPDSSLPIPLHERPTVPASPGRGPATDPSAIPMQGEHTGDEAHVGDPNAREQPLVRFWNRLRRSGAPSVGPGPRGQKQPTPGVVDVAGGRDKPASTFCPPRSSLT</sequence>
<organism evidence="1 2">
    <name type="scientific">Leucogyrophana mollusca</name>
    <dbReference type="NCBI Taxonomy" id="85980"/>
    <lineage>
        <taxon>Eukaryota</taxon>
        <taxon>Fungi</taxon>
        <taxon>Dikarya</taxon>
        <taxon>Basidiomycota</taxon>
        <taxon>Agaricomycotina</taxon>
        <taxon>Agaricomycetes</taxon>
        <taxon>Agaricomycetidae</taxon>
        <taxon>Boletales</taxon>
        <taxon>Boletales incertae sedis</taxon>
        <taxon>Leucogyrophana</taxon>
    </lineage>
</organism>
<accession>A0ACB8AU85</accession>
<comment type="caution">
    <text evidence="1">The sequence shown here is derived from an EMBL/GenBank/DDBJ whole genome shotgun (WGS) entry which is preliminary data.</text>
</comment>
<evidence type="ECO:0000313" key="1">
    <source>
        <dbReference type="EMBL" id="KAH7916900.1"/>
    </source>
</evidence>
<dbReference type="EMBL" id="MU267480">
    <property type="protein sequence ID" value="KAH7916900.1"/>
    <property type="molecule type" value="Genomic_DNA"/>
</dbReference>
<dbReference type="Proteomes" id="UP000790709">
    <property type="component" value="Unassembled WGS sequence"/>
</dbReference>
<protein>
    <submittedName>
        <fullName evidence="1">Uncharacterized protein</fullName>
    </submittedName>
</protein>
<evidence type="ECO:0000313" key="2">
    <source>
        <dbReference type="Proteomes" id="UP000790709"/>
    </source>
</evidence>
<feature type="non-terminal residue" evidence="1">
    <location>
        <position position="1"/>
    </location>
</feature>
<proteinExistence type="predicted"/>